<evidence type="ECO:0000313" key="4">
    <source>
        <dbReference type="Proteomes" id="UP001218218"/>
    </source>
</evidence>
<dbReference type="PANTHER" id="PTHR31121">
    <property type="entry name" value="ALPHA-1,2 MANNOSYLTRANSFERASE KTR1"/>
    <property type="match status" value="1"/>
</dbReference>
<dbReference type="GO" id="GO:0006487">
    <property type="term" value="P:protein N-linked glycosylation"/>
    <property type="evidence" value="ECO:0007669"/>
    <property type="project" value="TreeGrafter"/>
</dbReference>
<comment type="caution">
    <text evidence="3">The sequence shown here is derived from an EMBL/GenBank/DDBJ whole genome shotgun (WGS) entry which is preliminary data.</text>
</comment>
<reference evidence="3" key="1">
    <citation type="submission" date="2023-03" db="EMBL/GenBank/DDBJ databases">
        <title>Massive genome expansion in bonnet fungi (Mycena s.s.) driven by repeated elements and novel gene families across ecological guilds.</title>
        <authorList>
            <consortium name="Lawrence Berkeley National Laboratory"/>
            <person name="Harder C.B."/>
            <person name="Miyauchi S."/>
            <person name="Viragh M."/>
            <person name="Kuo A."/>
            <person name="Thoen E."/>
            <person name="Andreopoulos B."/>
            <person name="Lu D."/>
            <person name="Skrede I."/>
            <person name="Drula E."/>
            <person name="Henrissat B."/>
            <person name="Morin E."/>
            <person name="Kohler A."/>
            <person name="Barry K."/>
            <person name="LaButti K."/>
            <person name="Morin E."/>
            <person name="Salamov A."/>
            <person name="Lipzen A."/>
            <person name="Mereny Z."/>
            <person name="Hegedus B."/>
            <person name="Baldrian P."/>
            <person name="Stursova M."/>
            <person name="Weitz H."/>
            <person name="Taylor A."/>
            <person name="Grigoriev I.V."/>
            <person name="Nagy L.G."/>
            <person name="Martin F."/>
            <person name="Kauserud H."/>
        </authorList>
    </citation>
    <scope>NUCLEOTIDE SEQUENCE</scope>
    <source>
        <strain evidence="3">CBHHK002</strain>
    </source>
</reference>
<evidence type="ECO:0000313" key="3">
    <source>
        <dbReference type="EMBL" id="KAJ7368744.1"/>
    </source>
</evidence>
<comment type="similarity">
    <text evidence="1">Belongs to the glycosyltransferase 15 family.</text>
</comment>
<dbReference type="GO" id="GO:0000032">
    <property type="term" value="P:cell wall mannoprotein biosynthetic process"/>
    <property type="evidence" value="ECO:0007669"/>
    <property type="project" value="TreeGrafter"/>
</dbReference>
<dbReference type="GO" id="GO:0016020">
    <property type="term" value="C:membrane"/>
    <property type="evidence" value="ECO:0007669"/>
    <property type="project" value="InterPro"/>
</dbReference>
<dbReference type="InterPro" id="IPR002685">
    <property type="entry name" value="Glyco_trans_15"/>
</dbReference>
<dbReference type="Pfam" id="PF01793">
    <property type="entry name" value="Glyco_transf_15"/>
    <property type="match status" value="1"/>
</dbReference>
<gene>
    <name evidence="3" type="ORF">DFH08DRAFT_676369</name>
</gene>
<dbReference type="InterPro" id="IPR029044">
    <property type="entry name" value="Nucleotide-diphossugar_trans"/>
</dbReference>
<sequence>MCVLRYFFSTNNLTRASDFFRLFRVSRYTVAAGVICALVFSLSSPSVVPKISRLGFGALRLSPLNSSSFASETLSSLVSSGAPYTASVVYLLTTQPLARPKESISRSLLLLQKNVPWRYQWPILLFHAGIYDSVDSQSQFLDDIRDAATANNVTVEDTDKLIQRIEFVYFRHDLPVGIPAADDETEYEHVWGGWPGYHHMCSFFSYKIFKHPRIRDLTYYFRLDDDSFIHEPACFDPVDYMHVNNMSFSFREADGDPYYVTEGMWSYVNDYARSHPDVDSRMLSNDWPWEANRQSMHYGTDAFFPGYGGNFEIVKLSRFRTHDAMAFLDDLASDPHRFYRFRWGDAPLRKAMVYMFLNVSQETHSMCEVAYTHKEEIAIPNCKCIPLPPRLHE</sequence>
<protein>
    <submittedName>
        <fullName evidence="3">Nucleotide-diphospho-sugar transferase</fullName>
    </submittedName>
</protein>
<name>A0AAD7AVF5_9AGAR</name>
<dbReference type="GO" id="GO:0005794">
    <property type="term" value="C:Golgi apparatus"/>
    <property type="evidence" value="ECO:0007669"/>
    <property type="project" value="TreeGrafter"/>
</dbReference>
<dbReference type="PANTHER" id="PTHR31121:SF6">
    <property type="entry name" value="ALPHA-1,2 MANNOSYLTRANSFERASE KTR1"/>
    <property type="match status" value="1"/>
</dbReference>
<dbReference type="Proteomes" id="UP001218218">
    <property type="component" value="Unassembled WGS sequence"/>
</dbReference>
<dbReference type="SUPFAM" id="SSF53448">
    <property type="entry name" value="Nucleotide-diphospho-sugar transferases"/>
    <property type="match status" value="1"/>
</dbReference>
<proteinExistence type="inferred from homology"/>
<dbReference type="GO" id="GO:0000026">
    <property type="term" value="F:alpha-1,2-mannosyltransferase activity"/>
    <property type="evidence" value="ECO:0007669"/>
    <property type="project" value="TreeGrafter"/>
</dbReference>
<evidence type="ECO:0000256" key="1">
    <source>
        <dbReference type="ARBA" id="ARBA00007677"/>
    </source>
</evidence>
<keyword evidence="2 3" id="KW-0808">Transferase</keyword>
<dbReference type="AlphaFoldDB" id="A0AAD7AVF5"/>
<accession>A0AAD7AVF5</accession>
<evidence type="ECO:0000256" key="2">
    <source>
        <dbReference type="ARBA" id="ARBA00022679"/>
    </source>
</evidence>
<keyword evidence="4" id="KW-1185">Reference proteome</keyword>
<organism evidence="3 4">
    <name type="scientific">Mycena albidolilacea</name>
    <dbReference type="NCBI Taxonomy" id="1033008"/>
    <lineage>
        <taxon>Eukaryota</taxon>
        <taxon>Fungi</taxon>
        <taxon>Dikarya</taxon>
        <taxon>Basidiomycota</taxon>
        <taxon>Agaricomycotina</taxon>
        <taxon>Agaricomycetes</taxon>
        <taxon>Agaricomycetidae</taxon>
        <taxon>Agaricales</taxon>
        <taxon>Marasmiineae</taxon>
        <taxon>Mycenaceae</taxon>
        <taxon>Mycena</taxon>
    </lineage>
</organism>
<dbReference type="Gene3D" id="3.90.550.10">
    <property type="entry name" value="Spore Coat Polysaccharide Biosynthesis Protein SpsA, Chain A"/>
    <property type="match status" value="1"/>
</dbReference>
<dbReference type="EMBL" id="JARIHO010000001">
    <property type="protein sequence ID" value="KAJ7368744.1"/>
    <property type="molecule type" value="Genomic_DNA"/>
</dbReference>